<dbReference type="EMBL" id="CDMY01000305">
    <property type="protein sequence ID" value="CEM01044.1"/>
    <property type="molecule type" value="Genomic_DNA"/>
</dbReference>
<feature type="transmembrane region" description="Helical" evidence="2">
    <location>
        <begin position="45"/>
        <end position="67"/>
    </location>
</feature>
<organism evidence="3 4">
    <name type="scientific">Vitrella brassicaformis (strain CCMP3155)</name>
    <dbReference type="NCBI Taxonomy" id="1169540"/>
    <lineage>
        <taxon>Eukaryota</taxon>
        <taxon>Sar</taxon>
        <taxon>Alveolata</taxon>
        <taxon>Colpodellida</taxon>
        <taxon>Vitrellaceae</taxon>
        <taxon>Vitrella</taxon>
    </lineage>
</organism>
<evidence type="ECO:0000256" key="1">
    <source>
        <dbReference type="SAM" id="MobiDB-lite"/>
    </source>
</evidence>
<feature type="transmembrane region" description="Helical" evidence="2">
    <location>
        <begin position="400"/>
        <end position="423"/>
    </location>
</feature>
<dbReference type="Proteomes" id="UP000041254">
    <property type="component" value="Unassembled WGS sequence"/>
</dbReference>
<feature type="transmembrane region" description="Helical" evidence="2">
    <location>
        <begin position="324"/>
        <end position="345"/>
    </location>
</feature>
<keyword evidence="2" id="KW-1133">Transmembrane helix</keyword>
<dbReference type="AlphaFoldDB" id="A0A0G4ET64"/>
<keyword evidence="4" id="KW-1185">Reference proteome</keyword>
<proteinExistence type="predicted"/>
<feature type="compositionally biased region" description="Polar residues" evidence="1">
    <location>
        <begin position="235"/>
        <end position="257"/>
    </location>
</feature>
<gene>
    <name evidence="3" type="ORF">Vbra_13047</name>
</gene>
<dbReference type="PhylomeDB" id="A0A0G4ET64"/>
<protein>
    <submittedName>
        <fullName evidence="3">Uncharacterized protein</fullName>
    </submittedName>
</protein>
<keyword evidence="2" id="KW-0812">Transmembrane</keyword>
<name>A0A0G4ET64_VITBC</name>
<dbReference type="InParanoid" id="A0A0G4ET64"/>
<evidence type="ECO:0000313" key="4">
    <source>
        <dbReference type="Proteomes" id="UP000041254"/>
    </source>
</evidence>
<feature type="transmembrane region" description="Helical" evidence="2">
    <location>
        <begin position="88"/>
        <end position="112"/>
    </location>
</feature>
<reference evidence="3 4" key="1">
    <citation type="submission" date="2014-11" db="EMBL/GenBank/DDBJ databases">
        <authorList>
            <person name="Zhu J."/>
            <person name="Qi W."/>
            <person name="Song R."/>
        </authorList>
    </citation>
    <scope>NUCLEOTIDE SEQUENCE [LARGE SCALE GENOMIC DNA]</scope>
</reference>
<sequence length="448" mass="50369">MVEGVGGDCLYRCRRRLRKSWLIVFPLLVFTLLTSISHHVHLSSIVQNVFLGPALYICIGAVTPYLFYRQATDDMNMSSVREKRIYALQAALTWFMPIITHTIWLVLFLPLATKAQSDARRTKIAFIALIVGRPFIGIAIATARFINHGPPTRTAPLIFPSAVLYLSVPRLIQARMESVEAKVVNSLLFATFDFLTDLFLPYGDIIKTTLWRHIKDKCISAANTSVMTLKRKDSGQVSPSRAGSTSNIDKTRSPSILSRSVTSCAKESAAARGGRQKSTLQRALSSMSTMTTYTRRVFDLRLAYVCRDTTPRYLRALSDGLHGFNLSELSILVFFNVLMLTLEQILQPGYASLCERLATLAVLIVIEAILEWLLFIYAVRVANLPLLRMESEPGVRVLRVVTLLCSGILIFNSIAPFVFFFSVRALDERYQSVDEKQMCGHYAFVFRT</sequence>
<keyword evidence="2" id="KW-0472">Membrane</keyword>
<dbReference type="VEuPathDB" id="CryptoDB:Vbra_13047"/>
<feature type="transmembrane region" description="Helical" evidence="2">
    <location>
        <begin position="357"/>
        <end position="379"/>
    </location>
</feature>
<feature type="transmembrane region" description="Helical" evidence="2">
    <location>
        <begin position="21"/>
        <end position="39"/>
    </location>
</feature>
<evidence type="ECO:0000256" key="2">
    <source>
        <dbReference type="SAM" id="Phobius"/>
    </source>
</evidence>
<feature type="transmembrane region" description="Helical" evidence="2">
    <location>
        <begin position="124"/>
        <end position="146"/>
    </location>
</feature>
<feature type="region of interest" description="Disordered" evidence="1">
    <location>
        <begin position="230"/>
        <end position="257"/>
    </location>
</feature>
<evidence type="ECO:0000313" key="3">
    <source>
        <dbReference type="EMBL" id="CEM01044.1"/>
    </source>
</evidence>
<accession>A0A0G4ET64</accession>